<evidence type="ECO:0000313" key="1">
    <source>
        <dbReference type="EMBL" id="CAG8733218.1"/>
    </source>
</evidence>
<proteinExistence type="predicted"/>
<protein>
    <submittedName>
        <fullName evidence="1">11278_t:CDS:1</fullName>
    </submittedName>
</protein>
<reference evidence="1" key="1">
    <citation type="submission" date="2021-06" db="EMBL/GenBank/DDBJ databases">
        <authorList>
            <person name="Kallberg Y."/>
            <person name="Tangrot J."/>
            <person name="Rosling A."/>
        </authorList>
    </citation>
    <scope>NUCLEOTIDE SEQUENCE</scope>
    <source>
        <strain evidence="1">28 12/20/2015</strain>
    </source>
</reference>
<dbReference type="EMBL" id="CAJVPW010034308">
    <property type="protein sequence ID" value="CAG8733218.1"/>
    <property type="molecule type" value="Genomic_DNA"/>
</dbReference>
<sequence length="57" mass="6652">MSANDYIRINDSLEIEEIGLNKITIIEEVLHKLDFCSSDKRSDIKIEEILYLVVLKQ</sequence>
<name>A0ACA9Q2S9_9GLOM</name>
<feature type="non-terminal residue" evidence="1">
    <location>
        <position position="57"/>
    </location>
</feature>
<keyword evidence="2" id="KW-1185">Reference proteome</keyword>
<accession>A0ACA9Q2S9</accession>
<comment type="caution">
    <text evidence="1">The sequence shown here is derived from an EMBL/GenBank/DDBJ whole genome shotgun (WGS) entry which is preliminary data.</text>
</comment>
<gene>
    <name evidence="1" type="ORF">SPELUC_LOCUS13259</name>
</gene>
<dbReference type="Proteomes" id="UP000789366">
    <property type="component" value="Unassembled WGS sequence"/>
</dbReference>
<evidence type="ECO:0000313" key="2">
    <source>
        <dbReference type="Proteomes" id="UP000789366"/>
    </source>
</evidence>
<organism evidence="1 2">
    <name type="scientific">Cetraspora pellucida</name>
    <dbReference type="NCBI Taxonomy" id="1433469"/>
    <lineage>
        <taxon>Eukaryota</taxon>
        <taxon>Fungi</taxon>
        <taxon>Fungi incertae sedis</taxon>
        <taxon>Mucoromycota</taxon>
        <taxon>Glomeromycotina</taxon>
        <taxon>Glomeromycetes</taxon>
        <taxon>Diversisporales</taxon>
        <taxon>Gigasporaceae</taxon>
        <taxon>Cetraspora</taxon>
    </lineage>
</organism>